<dbReference type="InterPro" id="IPR038717">
    <property type="entry name" value="Tc1-like_DDE_dom"/>
</dbReference>
<organism evidence="2 3">
    <name type="scientific">Ancylostoma duodenale</name>
    <dbReference type="NCBI Taxonomy" id="51022"/>
    <lineage>
        <taxon>Eukaryota</taxon>
        <taxon>Metazoa</taxon>
        <taxon>Ecdysozoa</taxon>
        <taxon>Nematoda</taxon>
        <taxon>Chromadorea</taxon>
        <taxon>Rhabditida</taxon>
        <taxon>Rhabditina</taxon>
        <taxon>Rhabditomorpha</taxon>
        <taxon>Strongyloidea</taxon>
        <taxon>Ancylostomatidae</taxon>
        <taxon>Ancylostomatinae</taxon>
        <taxon>Ancylostoma</taxon>
    </lineage>
</organism>
<dbReference type="Pfam" id="PF13358">
    <property type="entry name" value="DDE_3"/>
    <property type="match status" value="1"/>
</dbReference>
<evidence type="ECO:0000259" key="1">
    <source>
        <dbReference type="Pfam" id="PF13358"/>
    </source>
</evidence>
<keyword evidence="3" id="KW-1185">Reference proteome</keyword>
<gene>
    <name evidence="2" type="ORF">ANCDUO_10417</name>
</gene>
<dbReference type="AlphaFoldDB" id="A0A0C2DAL4"/>
<proteinExistence type="predicted"/>
<dbReference type="GO" id="GO:0003676">
    <property type="term" value="F:nucleic acid binding"/>
    <property type="evidence" value="ECO:0007669"/>
    <property type="project" value="InterPro"/>
</dbReference>
<reference evidence="2 3" key="1">
    <citation type="submission" date="2013-12" db="EMBL/GenBank/DDBJ databases">
        <title>Draft genome of the parsitic nematode Ancylostoma duodenale.</title>
        <authorList>
            <person name="Mitreva M."/>
        </authorList>
    </citation>
    <scope>NUCLEOTIDE SEQUENCE [LARGE SCALE GENOMIC DNA]</scope>
    <source>
        <strain evidence="2 3">Zhejiang</strain>
    </source>
</reference>
<evidence type="ECO:0000313" key="2">
    <source>
        <dbReference type="EMBL" id="KIH59352.1"/>
    </source>
</evidence>
<dbReference type="OrthoDB" id="9996331at2759"/>
<name>A0A0C2DAL4_9BILA</name>
<dbReference type="Gene3D" id="3.30.420.10">
    <property type="entry name" value="Ribonuclease H-like superfamily/Ribonuclease H"/>
    <property type="match status" value="2"/>
</dbReference>
<dbReference type="Proteomes" id="UP000054047">
    <property type="component" value="Unassembled WGS sequence"/>
</dbReference>
<sequence>NFLHESNSNGAKKYIQIIFLDEKKFNLDGSDVVKSYWRKNPIVFSCRNFGGGSLMAWGAFCGGAKLESCRFQKYTIQQDNAAVHANQSTKTWLMENRMNVMDWPACSSDLNLMENLWAILARKLYSDHHQFHSIEELKTAIINARKDVEDDVLRNRIASLH</sequence>
<dbReference type="EMBL" id="KN732059">
    <property type="protein sequence ID" value="KIH59352.1"/>
    <property type="molecule type" value="Genomic_DNA"/>
</dbReference>
<evidence type="ECO:0000313" key="3">
    <source>
        <dbReference type="Proteomes" id="UP000054047"/>
    </source>
</evidence>
<protein>
    <recommendedName>
        <fullName evidence="1">Tc1-like transposase DDE domain-containing protein</fullName>
    </recommendedName>
</protein>
<feature type="domain" description="Tc1-like transposase DDE" evidence="1">
    <location>
        <begin position="68"/>
        <end position="138"/>
    </location>
</feature>
<accession>A0A0C2DAL4</accession>
<feature type="non-terminal residue" evidence="2">
    <location>
        <position position="1"/>
    </location>
</feature>
<dbReference type="InterPro" id="IPR036397">
    <property type="entry name" value="RNaseH_sf"/>
</dbReference>